<sequence>MKNIKLLNTSIISIAILFTACSNSQSKIKKETKTENVSVYNILGITEASNHSYQYQKSPETAVSPDVTFISYKRNDYPISSKLHITKEIEFKAKSFLGIPYVWGATGPNKFDCSGFTQWVYRDVGINIPRVSRDQARVGEFVSYDNLEHGDMVFFDTKKKRTGIVSHVGIYLGDGNFIHASSAGKSVVIYNFNQKTFYKKRFLWGRRVIEPKLQYALN</sequence>
<evidence type="ECO:0000256" key="3">
    <source>
        <dbReference type="ARBA" id="ARBA00022801"/>
    </source>
</evidence>
<proteinExistence type="inferred from homology"/>
<dbReference type="AlphaFoldDB" id="A0A6S6U8B9"/>
<dbReference type="PROSITE" id="PS51935">
    <property type="entry name" value="NLPC_P60"/>
    <property type="match status" value="1"/>
</dbReference>
<dbReference type="InterPro" id="IPR038765">
    <property type="entry name" value="Papain-like_cys_pep_sf"/>
</dbReference>
<keyword evidence="4" id="KW-0788">Thiol protease</keyword>
<evidence type="ECO:0000313" key="6">
    <source>
        <dbReference type="EMBL" id="CAA6822929.1"/>
    </source>
</evidence>
<evidence type="ECO:0000256" key="1">
    <source>
        <dbReference type="ARBA" id="ARBA00007074"/>
    </source>
</evidence>
<dbReference type="GO" id="GO:0008234">
    <property type="term" value="F:cysteine-type peptidase activity"/>
    <property type="evidence" value="ECO:0007669"/>
    <property type="project" value="UniProtKB-KW"/>
</dbReference>
<dbReference type="PROSITE" id="PS51257">
    <property type="entry name" value="PROKAR_LIPOPROTEIN"/>
    <property type="match status" value="1"/>
</dbReference>
<keyword evidence="3" id="KW-0378">Hydrolase</keyword>
<dbReference type="InterPro" id="IPR051202">
    <property type="entry name" value="Peptidase_C40"/>
</dbReference>
<feature type="domain" description="NlpC/P60" evidence="5">
    <location>
        <begin position="83"/>
        <end position="209"/>
    </location>
</feature>
<accession>A0A6S6U8B9</accession>
<protein>
    <submittedName>
        <fullName evidence="6">Secreted protein</fullName>
    </submittedName>
</protein>
<gene>
    <name evidence="6" type="ORF">HELGO_WM27078</name>
</gene>
<evidence type="ECO:0000256" key="2">
    <source>
        <dbReference type="ARBA" id="ARBA00022670"/>
    </source>
</evidence>
<dbReference type="Pfam" id="PF00877">
    <property type="entry name" value="NLPC_P60"/>
    <property type="match status" value="1"/>
</dbReference>
<dbReference type="EMBL" id="CACVAP010000105">
    <property type="protein sequence ID" value="CAA6822929.1"/>
    <property type="molecule type" value="Genomic_DNA"/>
</dbReference>
<organism evidence="6">
    <name type="scientific">uncultured Sulfurovum sp</name>
    <dbReference type="NCBI Taxonomy" id="269237"/>
    <lineage>
        <taxon>Bacteria</taxon>
        <taxon>Pseudomonadati</taxon>
        <taxon>Campylobacterota</taxon>
        <taxon>Epsilonproteobacteria</taxon>
        <taxon>Campylobacterales</taxon>
        <taxon>Sulfurovaceae</taxon>
        <taxon>Sulfurovum</taxon>
        <taxon>environmental samples</taxon>
    </lineage>
</organism>
<reference evidence="6" key="1">
    <citation type="submission" date="2020-01" db="EMBL/GenBank/DDBJ databases">
        <authorList>
            <person name="Meier V. D."/>
            <person name="Meier V D."/>
        </authorList>
    </citation>
    <scope>NUCLEOTIDE SEQUENCE</scope>
    <source>
        <strain evidence="6">HLG_WM_MAG_06</strain>
    </source>
</reference>
<dbReference type="Gene3D" id="3.90.1720.10">
    <property type="entry name" value="endopeptidase domain like (from Nostoc punctiforme)"/>
    <property type="match status" value="1"/>
</dbReference>
<name>A0A6S6U8B9_9BACT</name>
<evidence type="ECO:0000256" key="4">
    <source>
        <dbReference type="ARBA" id="ARBA00022807"/>
    </source>
</evidence>
<dbReference type="GO" id="GO:0006508">
    <property type="term" value="P:proteolysis"/>
    <property type="evidence" value="ECO:0007669"/>
    <property type="project" value="UniProtKB-KW"/>
</dbReference>
<dbReference type="InterPro" id="IPR000064">
    <property type="entry name" value="NLP_P60_dom"/>
</dbReference>
<keyword evidence="2" id="KW-0645">Protease</keyword>
<evidence type="ECO:0000259" key="5">
    <source>
        <dbReference type="PROSITE" id="PS51935"/>
    </source>
</evidence>
<dbReference type="PANTHER" id="PTHR47053">
    <property type="entry name" value="MUREIN DD-ENDOPEPTIDASE MEPH-RELATED"/>
    <property type="match status" value="1"/>
</dbReference>
<dbReference type="SUPFAM" id="SSF54001">
    <property type="entry name" value="Cysteine proteinases"/>
    <property type="match status" value="1"/>
</dbReference>
<comment type="similarity">
    <text evidence="1">Belongs to the peptidase C40 family.</text>
</comment>
<dbReference type="PANTHER" id="PTHR47053:SF1">
    <property type="entry name" value="MUREIN DD-ENDOPEPTIDASE MEPH-RELATED"/>
    <property type="match status" value="1"/>
</dbReference>